<evidence type="ECO:0000313" key="3">
    <source>
        <dbReference type="EMBL" id="KAJ1199588.1"/>
    </source>
</evidence>
<gene>
    <name evidence="2" type="ORF">NDU88_003420</name>
    <name evidence="3" type="ORF">NDU88_003422</name>
</gene>
<dbReference type="EMBL" id="JANPWB010000003">
    <property type="protein sequence ID" value="KAJ1199588.1"/>
    <property type="molecule type" value="Genomic_DNA"/>
</dbReference>
<protein>
    <submittedName>
        <fullName evidence="3">Uncharacterized protein</fullName>
    </submittedName>
</protein>
<keyword evidence="4" id="KW-1185">Reference proteome</keyword>
<dbReference type="EMBL" id="JANPWB010000003">
    <property type="protein sequence ID" value="KAJ1199586.1"/>
    <property type="molecule type" value="Genomic_DNA"/>
</dbReference>
<dbReference type="AlphaFoldDB" id="A0AAV7VE48"/>
<evidence type="ECO:0000313" key="4">
    <source>
        <dbReference type="Proteomes" id="UP001066276"/>
    </source>
</evidence>
<dbReference type="Proteomes" id="UP001066276">
    <property type="component" value="Chromosome 2_1"/>
</dbReference>
<accession>A0AAV7VE48</accession>
<sequence>MSHVPLLVSPPFLCACSGADHAGTDLQFTRSTGEPQRRRGLLRRSGPQSRFRPRPQFTNSTWGEAGQDALPQRDDTPVYEVANPFPPVDFEFAQGGPLLLQSSA</sequence>
<evidence type="ECO:0000313" key="2">
    <source>
        <dbReference type="EMBL" id="KAJ1199586.1"/>
    </source>
</evidence>
<feature type="region of interest" description="Disordered" evidence="1">
    <location>
        <begin position="24"/>
        <end position="73"/>
    </location>
</feature>
<comment type="caution">
    <text evidence="3">The sequence shown here is derived from an EMBL/GenBank/DDBJ whole genome shotgun (WGS) entry which is preliminary data.</text>
</comment>
<proteinExistence type="predicted"/>
<name>A0AAV7VE48_PLEWA</name>
<evidence type="ECO:0000256" key="1">
    <source>
        <dbReference type="SAM" id="MobiDB-lite"/>
    </source>
</evidence>
<reference evidence="3" key="1">
    <citation type="journal article" date="2022" name="bioRxiv">
        <title>Sequencing and chromosome-scale assembly of the giantPleurodeles waltlgenome.</title>
        <authorList>
            <person name="Brown T."/>
            <person name="Elewa A."/>
            <person name="Iarovenko S."/>
            <person name="Subramanian E."/>
            <person name="Araus A.J."/>
            <person name="Petzold A."/>
            <person name="Susuki M."/>
            <person name="Suzuki K.-i.T."/>
            <person name="Hayashi T."/>
            <person name="Toyoda A."/>
            <person name="Oliveira C."/>
            <person name="Osipova E."/>
            <person name="Leigh N.D."/>
            <person name="Simon A."/>
            <person name="Yun M.H."/>
        </authorList>
    </citation>
    <scope>NUCLEOTIDE SEQUENCE</scope>
    <source>
        <strain evidence="3">20211129_DDA</strain>
        <tissue evidence="3">Liver</tissue>
    </source>
</reference>
<organism evidence="3 4">
    <name type="scientific">Pleurodeles waltl</name>
    <name type="common">Iberian ribbed newt</name>
    <dbReference type="NCBI Taxonomy" id="8319"/>
    <lineage>
        <taxon>Eukaryota</taxon>
        <taxon>Metazoa</taxon>
        <taxon>Chordata</taxon>
        <taxon>Craniata</taxon>
        <taxon>Vertebrata</taxon>
        <taxon>Euteleostomi</taxon>
        <taxon>Amphibia</taxon>
        <taxon>Batrachia</taxon>
        <taxon>Caudata</taxon>
        <taxon>Salamandroidea</taxon>
        <taxon>Salamandridae</taxon>
        <taxon>Pleurodelinae</taxon>
        <taxon>Pleurodeles</taxon>
    </lineage>
</organism>